<dbReference type="HOGENOM" id="CLU_1611964_0_0_1"/>
<reference evidence="2 3" key="1">
    <citation type="journal article" date="2012" name="Eukaryot. Cell">
        <title>Genome sequence of the Trichosporon asahii environmental strain CBS 8904.</title>
        <authorList>
            <person name="Yang R.Y."/>
            <person name="Li H.T."/>
            <person name="Zhu H."/>
            <person name="Zhou G.P."/>
            <person name="Wang M."/>
            <person name="Wang L."/>
        </authorList>
    </citation>
    <scope>NUCLEOTIDE SEQUENCE [LARGE SCALE GENOMIC DNA]</scope>
    <source>
        <strain evidence="2 3">CBS 8904</strain>
    </source>
</reference>
<dbReference type="Proteomes" id="UP000006757">
    <property type="component" value="Unassembled WGS sequence"/>
</dbReference>
<keyword evidence="3" id="KW-1185">Reference proteome</keyword>
<dbReference type="EMBL" id="AMBO01000269">
    <property type="protein sequence ID" value="EKD03062.1"/>
    <property type="molecule type" value="Genomic_DNA"/>
</dbReference>
<gene>
    <name evidence="2" type="ORF">A1Q2_02664</name>
</gene>
<dbReference type="InParanoid" id="K1VU34"/>
<keyword evidence="1" id="KW-0732">Signal</keyword>
<accession>K1VU34</accession>
<dbReference type="AlphaFoldDB" id="K1VU34"/>
<protein>
    <submittedName>
        <fullName evidence="2">Uncharacterized protein</fullName>
    </submittedName>
</protein>
<proteinExistence type="predicted"/>
<evidence type="ECO:0000256" key="1">
    <source>
        <dbReference type="SAM" id="SignalP"/>
    </source>
</evidence>
<organism evidence="2 3">
    <name type="scientific">Trichosporon asahii var. asahii (strain CBS 8904)</name>
    <name type="common">Yeast</name>
    <dbReference type="NCBI Taxonomy" id="1220162"/>
    <lineage>
        <taxon>Eukaryota</taxon>
        <taxon>Fungi</taxon>
        <taxon>Dikarya</taxon>
        <taxon>Basidiomycota</taxon>
        <taxon>Agaricomycotina</taxon>
        <taxon>Tremellomycetes</taxon>
        <taxon>Trichosporonales</taxon>
        <taxon>Trichosporonaceae</taxon>
        <taxon>Trichosporon</taxon>
    </lineage>
</organism>
<sequence>MLFSAIYLLPFILPALAAPMKVSSELDKRQDDKPDWLQQAEAAHWDCVGTGKRIDTIGQMNTCLQGLVSDAVDNAKAAYPGNNVFAIRTDKGMTWEVDRLTTRASFQSKQWNSEEPVDYHVIVFKGAGTLNLNGVNYYHERNWSAPYAERDGKVVFDDRGD</sequence>
<evidence type="ECO:0000313" key="2">
    <source>
        <dbReference type="EMBL" id="EKD03062.1"/>
    </source>
</evidence>
<feature type="chain" id="PRO_5003852102" evidence="1">
    <location>
        <begin position="18"/>
        <end position="161"/>
    </location>
</feature>
<comment type="caution">
    <text evidence="2">The sequence shown here is derived from an EMBL/GenBank/DDBJ whole genome shotgun (WGS) entry which is preliminary data.</text>
</comment>
<feature type="signal peptide" evidence="1">
    <location>
        <begin position="1"/>
        <end position="17"/>
    </location>
</feature>
<name>K1VU34_TRIAC</name>
<evidence type="ECO:0000313" key="3">
    <source>
        <dbReference type="Proteomes" id="UP000006757"/>
    </source>
</evidence>